<gene>
    <name evidence="4" type="ORF">PSNMU_V1.4_AUG-EV-PASAV3_0007430</name>
</gene>
<protein>
    <recommendedName>
        <fullName evidence="3">SnoaL-like domain-containing protein</fullName>
    </recommendedName>
</protein>
<dbReference type="InterPro" id="IPR032710">
    <property type="entry name" value="NTF2-like_dom_sf"/>
</dbReference>
<feature type="transmembrane region" description="Helical" evidence="1">
    <location>
        <begin position="429"/>
        <end position="446"/>
    </location>
</feature>
<dbReference type="OrthoDB" id="201750at2759"/>
<keyword evidence="1" id="KW-0472">Membrane</keyword>
<dbReference type="PANTHER" id="PTHR36367">
    <property type="entry name" value="TRANSMEMBRANE PROTEIN"/>
    <property type="match status" value="1"/>
</dbReference>
<accession>A0A448YW91</accession>
<keyword evidence="2" id="KW-0732">Signal</keyword>
<sequence length="614" mass="67360">MLVACWSFLFLITGHGASALAPSTGHRVRTTRTEGRLSAIPTIDGLWKSLEERLSDGKRSNQQEACTSPGAGFFRAVNDKNIDGAMAYIASETESTGVDFYFEDTDFPSAFGSPQELERVLRLQSEIGNAPIVVIDEDIYDASARKSGVAFHLEDPQKQINTKGAAFFELNDDGLIRKAFIVKENDKSGESSLKILKLASDVIAATKEGQGGSSSDSVPVPTLANPSASVSLPEQYFAAWNQRDMKQAVSVFAQDIEYDDTAFPAPFSGKEALENHLDLCAEAMPPSFSFIVDDKIDAGNKVMVRWHVESNAEELPYTRGCSHYRIENELIASGTDLKEPAVFKTGGLMLFIDSFSSKLRDEPIRMVPTLVWATYMYVVFFSDWFYGLPATSLEVRTWEEVRDLSLNFFLVSPILDLPFAPVVHPGLEGIFNLLLSWAAMFAGFLSDDRKSKPNLFPMLPAVAGMQFLTSAFLLPYLATRSVEDNGTESVAIPAEEITPVIKATDSKILGLAMGLVGTGSIAWGLFARFDDFGDISTRYASLIDLLSIDRVGSSFLVDLAIFGLFQGWLVEDDAKRRGMDPDSLLAKAAKYVPFFGLVSYLTLRPGLVAAEEQR</sequence>
<feature type="transmembrane region" description="Helical" evidence="1">
    <location>
        <begin position="366"/>
        <end position="386"/>
    </location>
</feature>
<feature type="transmembrane region" description="Helical" evidence="1">
    <location>
        <begin position="508"/>
        <end position="527"/>
    </location>
</feature>
<dbReference type="SUPFAM" id="SSF54427">
    <property type="entry name" value="NTF2-like"/>
    <property type="match status" value="1"/>
</dbReference>
<feature type="signal peptide" evidence="2">
    <location>
        <begin position="1"/>
        <end position="19"/>
    </location>
</feature>
<dbReference type="Pfam" id="PF12680">
    <property type="entry name" value="SnoaL_2"/>
    <property type="match status" value="1"/>
</dbReference>
<dbReference type="AlphaFoldDB" id="A0A448YW91"/>
<dbReference type="InterPro" id="IPR037401">
    <property type="entry name" value="SnoaL-like"/>
</dbReference>
<dbReference type="EMBL" id="CAACVS010000017">
    <property type="protein sequence ID" value="VEU34051.1"/>
    <property type="molecule type" value="Genomic_DNA"/>
</dbReference>
<name>A0A448YW91_9STRA</name>
<dbReference type="Proteomes" id="UP000291116">
    <property type="component" value="Unassembled WGS sequence"/>
</dbReference>
<feature type="chain" id="PRO_5019535442" description="SnoaL-like domain-containing protein" evidence="2">
    <location>
        <begin position="20"/>
        <end position="614"/>
    </location>
</feature>
<feature type="domain" description="SnoaL-like" evidence="3">
    <location>
        <begin position="234"/>
        <end position="333"/>
    </location>
</feature>
<organism evidence="4 5">
    <name type="scientific">Pseudo-nitzschia multistriata</name>
    <dbReference type="NCBI Taxonomy" id="183589"/>
    <lineage>
        <taxon>Eukaryota</taxon>
        <taxon>Sar</taxon>
        <taxon>Stramenopiles</taxon>
        <taxon>Ochrophyta</taxon>
        <taxon>Bacillariophyta</taxon>
        <taxon>Bacillariophyceae</taxon>
        <taxon>Bacillariophycidae</taxon>
        <taxon>Bacillariales</taxon>
        <taxon>Bacillariaceae</taxon>
        <taxon>Pseudo-nitzschia</taxon>
    </lineage>
</organism>
<feature type="transmembrane region" description="Helical" evidence="1">
    <location>
        <begin position="548"/>
        <end position="568"/>
    </location>
</feature>
<keyword evidence="1" id="KW-1133">Transmembrane helix</keyword>
<evidence type="ECO:0000259" key="3">
    <source>
        <dbReference type="Pfam" id="PF12680"/>
    </source>
</evidence>
<proteinExistence type="predicted"/>
<evidence type="ECO:0000256" key="1">
    <source>
        <dbReference type="SAM" id="Phobius"/>
    </source>
</evidence>
<dbReference type="Gene3D" id="3.10.450.50">
    <property type="match status" value="1"/>
</dbReference>
<dbReference type="PANTHER" id="PTHR36367:SF2">
    <property type="entry name" value="TRANSMEMBRANE PROTEIN"/>
    <property type="match status" value="1"/>
</dbReference>
<evidence type="ECO:0000256" key="2">
    <source>
        <dbReference type="SAM" id="SignalP"/>
    </source>
</evidence>
<evidence type="ECO:0000313" key="4">
    <source>
        <dbReference type="EMBL" id="VEU34051.1"/>
    </source>
</evidence>
<keyword evidence="1" id="KW-0812">Transmembrane</keyword>
<keyword evidence="5" id="KW-1185">Reference proteome</keyword>
<feature type="transmembrane region" description="Helical" evidence="1">
    <location>
        <begin position="458"/>
        <end position="478"/>
    </location>
</feature>
<reference evidence="4 5" key="1">
    <citation type="submission" date="2019-01" db="EMBL/GenBank/DDBJ databases">
        <authorList>
            <person name="Ferrante I. M."/>
        </authorList>
    </citation>
    <scope>NUCLEOTIDE SEQUENCE [LARGE SCALE GENOMIC DNA]</scope>
    <source>
        <strain evidence="4 5">B856</strain>
    </source>
</reference>
<evidence type="ECO:0000313" key="5">
    <source>
        <dbReference type="Proteomes" id="UP000291116"/>
    </source>
</evidence>